<dbReference type="NCBIfam" id="TIGR01297">
    <property type="entry name" value="CDF"/>
    <property type="match status" value="1"/>
</dbReference>
<dbReference type="Pfam" id="PF16916">
    <property type="entry name" value="ZT_dimer"/>
    <property type="match status" value="1"/>
</dbReference>
<dbReference type="Pfam" id="PF01545">
    <property type="entry name" value="Cation_efflux"/>
    <property type="match status" value="1"/>
</dbReference>
<keyword evidence="4 9" id="KW-0812">Transmembrane</keyword>
<gene>
    <name evidence="12" type="ordered locus">FraEuI1c_4783</name>
</gene>
<sequence>MTGPTDPAADERRGPRPHAGHGPDRASRTATPNASPAASPAASRHEGRPGGGHPEPGADHEHEHEHDEPGHDGHHHGPGGHSHRPSASADARLLTAALALIGGFLVAEVIVGFAVGSVALLSDAAHMLTDAGSLALALVAMRLAARPAGGPLTYGWRRIEILSAQANGFALLALALVLAVQAIGRLVHPTGVAGTPVLVTALVGVAVNIGATTLLARADRRSLNVEGAFQHVLTDLFAFLATAAAGLVIILTGFTRADPLAALVVAAMMVRAGYGLIRDTGRVFMEAAPVGVDPAEIGRALAALDEVADVHDLHVWEVTSGMAALSAHLLVDPAGDCHRIQDAARQLLRERWRIDHVTLQVDHAEPTLLTITLGPRWQCSVTPTPPGHDAGADASEE</sequence>
<evidence type="ECO:0000259" key="10">
    <source>
        <dbReference type="Pfam" id="PF01545"/>
    </source>
</evidence>
<feature type="domain" description="Cation efflux protein transmembrane" evidence="10">
    <location>
        <begin position="94"/>
        <end position="285"/>
    </location>
</feature>
<evidence type="ECO:0000256" key="9">
    <source>
        <dbReference type="SAM" id="Phobius"/>
    </source>
</evidence>
<feature type="compositionally biased region" description="Basic and acidic residues" evidence="8">
    <location>
        <begin position="56"/>
        <end position="72"/>
    </location>
</feature>
<keyword evidence="6" id="KW-0406">Ion transport</keyword>
<proteinExistence type="inferred from homology"/>
<dbReference type="InParanoid" id="E3IZK3"/>
<keyword evidence="7 9" id="KW-0472">Membrane</keyword>
<protein>
    <submittedName>
        <fullName evidence="12">Cation diffusion facilitator family transporter</fullName>
    </submittedName>
</protein>
<dbReference type="RefSeq" id="WP_013425891.1">
    <property type="nucleotide sequence ID" value="NC_014666.1"/>
</dbReference>
<dbReference type="InterPro" id="IPR058533">
    <property type="entry name" value="Cation_efflux_TM"/>
</dbReference>
<evidence type="ECO:0000313" key="12">
    <source>
        <dbReference type="EMBL" id="ADP82773.1"/>
    </source>
</evidence>
<comment type="subcellular location">
    <subcellularLocation>
        <location evidence="1">Membrane</location>
        <topology evidence="1">Multi-pass membrane protein</topology>
    </subcellularLocation>
</comment>
<feature type="compositionally biased region" description="Low complexity" evidence="8">
    <location>
        <begin position="28"/>
        <end position="42"/>
    </location>
</feature>
<dbReference type="GO" id="GO:0005385">
    <property type="term" value="F:zinc ion transmembrane transporter activity"/>
    <property type="evidence" value="ECO:0007669"/>
    <property type="project" value="TreeGrafter"/>
</dbReference>
<dbReference type="HOGENOM" id="CLU_013430_0_0_11"/>
<feature type="domain" description="Cation efflux protein cytoplasmic" evidence="11">
    <location>
        <begin position="293"/>
        <end position="363"/>
    </location>
</feature>
<organism evidence="12 13">
    <name type="scientific">Pseudofrankia inefficax (strain DSM 45817 / CECT 9037 / DDB 130130 / EuI1c)</name>
    <name type="common">Frankia inefficax</name>
    <dbReference type="NCBI Taxonomy" id="298654"/>
    <lineage>
        <taxon>Bacteria</taxon>
        <taxon>Bacillati</taxon>
        <taxon>Actinomycetota</taxon>
        <taxon>Actinomycetes</taxon>
        <taxon>Frankiales</taxon>
        <taxon>Frankiaceae</taxon>
        <taxon>Pseudofrankia</taxon>
    </lineage>
</organism>
<dbReference type="AlphaFoldDB" id="E3IZK3"/>
<dbReference type="InterPro" id="IPR002524">
    <property type="entry name" value="Cation_efflux"/>
</dbReference>
<evidence type="ECO:0000256" key="8">
    <source>
        <dbReference type="SAM" id="MobiDB-lite"/>
    </source>
</evidence>
<dbReference type="EMBL" id="CP002299">
    <property type="protein sequence ID" value="ADP82773.1"/>
    <property type="molecule type" value="Genomic_DNA"/>
</dbReference>
<dbReference type="eggNOG" id="COG1230">
    <property type="taxonomic scope" value="Bacteria"/>
</dbReference>
<keyword evidence="5 9" id="KW-1133">Transmembrane helix</keyword>
<accession>E3IZK3</accession>
<dbReference type="InterPro" id="IPR027470">
    <property type="entry name" value="Cation_efflux_CTD"/>
</dbReference>
<dbReference type="Gene3D" id="3.30.70.1350">
    <property type="entry name" value="Cation efflux protein, cytoplasmic domain"/>
    <property type="match status" value="1"/>
</dbReference>
<feature type="transmembrane region" description="Helical" evidence="9">
    <location>
        <begin position="260"/>
        <end position="277"/>
    </location>
</feature>
<keyword evidence="13" id="KW-1185">Reference proteome</keyword>
<dbReference type="InterPro" id="IPR050681">
    <property type="entry name" value="CDF/SLC30A"/>
</dbReference>
<reference evidence="12 13" key="1">
    <citation type="submission" date="2010-10" db="EMBL/GenBank/DDBJ databases">
        <title>Complete sequence of Frankia sp. EuI1c.</title>
        <authorList>
            <consortium name="US DOE Joint Genome Institute"/>
            <person name="Lucas S."/>
            <person name="Copeland A."/>
            <person name="Lapidus A."/>
            <person name="Cheng J.-F."/>
            <person name="Bruce D."/>
            <person name="Goodwin L."/>
            <person name="Pitluck S."/>
            <person name="Chertkov O."/>
            <person name="Detter J.C."/>
            <person name="Han C."/>
            <person name="Tapia R."/>
            <person name="Land M."/>
            <person name="Hauser L."/>
            <person name="Jeffries C."/>
            <person name="Kyrpides N."/>
            <person name="Ivanova N."/>
            <person name="Mikhailova N."/>
            <person name="Beauchemin N."/>
            <person name="Sen A."/>
            <person name="Sur S.A."/>
            <person name="Gtari M."/>
            <person name="Wall L."/>
            <person name="Tisa L."/>
            <person name="Woyke T."/>
        </authorList>
    </citation>
    <scope>NUCLEOTIDE SEQUENCE [LARGE SCALE GENOMIC DNA]</scope>
    <source>
        <strain evidence="13">DSM 45817 / CECT 9037 / EuI1c</strain>
    </source>
</reference>
<dbReference type="Proteomes" id="UP000002484">
    <property type="component" value="Chromosome"/>
</dbReference>
<evidence type="ECO:0000256" key="2">
    <source>
        <dbReference type="ARBA" id="ARBA00008873"/>
    </source>
</evidence>
<evidence type="ECO:0000256" key="3">
    <source>
        <dbReference type="ARBA" id="ARBA00022448"/>
    </source>
</evidence>
<dbReference type="GO" id="GO:0005886">
    <property type="term" value="C:plasma membrane"/>
    <property type="evidence" value="ECO:0007669"/>
    <property type="project" value="TreeGrafter"/>
</dbReference>
<dbReference type="SUPFAM" id="SSF160240">
    <property type="entry name" value="Cation efflux protein cytoplasmic domain-like"/>
    <property type="match status" value="1"/>
</dbReference>
<dbReference type="OrthoDB" id="9809646at2"/>
<dbReference type="Gene3D" id="1.20.1510.10">
    <property type="entry name" value="Cation efflux protein transmembrane domain"/>
    <property type="match status" value="1"/>
</dbReference>
<dbReference type="PANTHER" id="PTHR11562:SF17">
    <property type="entry name" value="RE54080P-RELATED"/>
    <property type="match status" value="1"/>
</dbReference>
<evidence type="ECO:0000256" key="6">
    <source>
        <dbReference type="ARBA" id="ARBA00023065"/>
    </source>
</evidence>
<feature type="compositionally biased region" description="Basic residues" evidence="8">
    <location>
        <begin position="73"/>
        <end position="84"/>
    </location>
</feature>
<keyword evidence="3" id="KW-0813">Transport</keyword>
<feature type="transmembrane region" description="Helical" evidence="9">
    <location>
        <begin position="127"/>
        <end position="145"/>
    </location>
</feature>
<evidence type="ECO:0000256" key="7">
    <source>
        <dbReference type="ARBA" id="ARBA00023136"/>
    </source>
</evidence>
<dbReference type="STRING" id="298654.FraEuI1c_4783"/>
<feature type="transmembrane region" description="Helical" evidence="9">
    <location>
        <begin position="93"/>
        <end position="121"/>
    </location>
</feature>
<dbReference type="PANTHER" id="PTHR11562">
    <property type="entry name" value="CATION EFFLUX PROTEIN/ ZINC TRANSPORTER"/>
    <property type="match status" value="1"/>
</dbReference>
<evidence type="ECO:0000256" key="1">
    <source>
        <dbReference type="ARBA" id="ARBA00004141"/>
    </source>
</evidence>
<dbReference type="InterPro" id="IPR036837">
    <property type="entry name" value="Cation_efflux_CTD_sf"/>
</dbReference>
<evidence type="ECO:0000256" key="4">
    <source>
        <dbReference type="ARBA" id="ARBA00022692"/>
    </source>
</evidence>
<feature type="region of interest" description="Disordered" evidence="8">
    <location>
        <begin position="1"/>
        <end position="88"/>
    </location>
</feature>
<evidence type="ECO:0000256" key="5">
    <source>
        <dbReference type="ARBA" id="ARBA00022989"/>
    </source>
</evidence>
<dbReference type="InterPro" id="IPR027469">
    <property type="entry name" value="Cation_efflux_TMD_sf"/>
</dbReference>
<feature type="transmembrane region" description="Helical" evidence="9">
    <location>
        <begin position="166"/>
        <end position="187"/>
    </location>
</feature>
<name>E3IZK3_PSEI1</name>
<feature type="transmembrane region" description="Helical" evidence="9">
    <location>
        <begin position="193"/>
        <end position="216"/>
    </location>
</feature>
<feature type="transmembrane region" description="Helical" evidence="9">
    <location>
        <begin position="236"/>
        <end position="254"/>
    </location>
</feature>
<evidence type="ECO:0000259" key="11">
    <source>
        <dbReference type="Pfam" id="PF16916"/>
    </source>
</evidence>
<evidence type="ECO:0000313" key="13">
    <source>
        <dbReference type="Proteomes" id="UP000002484"/>
    </source>
</evidence>
<dbReference type="KEGG" id="fri:FraEuI1c_4783"/>
<comment type="similarity">
    <text evidence="2">Belongs to the cation diffusion facilitator (CDF) transporter (TC 2.A.4) family. SLC30A subfamily.</text>
</comment>
<dbReference type="SUPFAM" id="SSF161111">
    <property type="entry name" value="Cation efflux protein transmembrane domain-like"/>
    <property type="match status" value="1"/>
</dbReference>